<dbReference type="Proteomes" id="UP000253792">
    <property type="component" value="Unassembled WGS sequence"/>
</dbReference>
<comment type="caution">
    <text evidence="9">The sequence shown here is derived from an EMBL/GenBank/DDBJ whole genome shotgun (WGS) entry which is preliminary data.</text>
</comment>
<feature type="domain" description="CstA N-terminal" evidence="8">
    <location>
        <begin position="398"/>
        <end position="546"/>
    </location>
</feature>
<feature type="transmembrane region" description="Helical" evidence="7">
    <location>
        <begin position="478"/>
        <end position="499"/>
    </location>
</feature>
<evidence type="ECO:0000256" key="5">
    <source>
        <dbReference type="ARBA" id="ARBA00022989"/>
    </source>
</evidence>
<feature type="transmembrane region" description="Helical" evidence="7">
    <location>
        <begin position="564"/>
        <end position="586"/>
    </location>
</feature>
<feature type="transmembrane region" description="Helical" evidence="7">
    <location>
        <begin position="531"/>
        <end position="552"/>
    </location>
</feature>
<dbReference type="InterPro" id="IPR051605">
    <property type="entry name" value="CstA"/>
</dbReference>
<dbReference type="InterPro" id="IPR003706">
    <property type="entry name" value="CstA_N"/>
</dbReference>
<dbReference type="EMBL" id="PPTP01000004">
    <property type="protein sequence ID" value="RDB55684.1"/>
    <property type="molecule type" value="Genomic_DNA"/>
</dbReference>
<feature type="domain" description="CstA N-terminal" evidence="8">
    <location>
        <begin position="2"/>
        <end position="389"/>
    </location>
</feature>
<evidence type="ECO:0000256" key="2">
    <source>
        <dbReference type="ARBA" id="ARBA00007755"/>
    </source>
</evidence>
<evidence type="ECO:0000256" key="6">
    <source>
        <dbReference type="ARBA" id="ARBA00023136"/>
    </source>
</evidence>
<feature type="transmembrane region" description="Helical" evidence="7">
    <location>
        <begin position="203"/>
        <end position="221"/>
    </location>
</feature>
<feature type="transmembrane region" description="Helical" evidence="7">
    <location>
        <begin position="233"/>
        <end position="254"/>
    </location>
</feature>
<dbReference type="GO" id="GO:0009267">
    <property type="term" value="P:cellular response to starvation"/>
    <property type="evidence" value="ECO:0007669"/>
    <property type="project" value="InterPro"/>
</dbReference>
<dbReference type="RefSeq" id="WP_114620633.1">
    <property type="nucleotide sequence ID" value="NZ_PPTP01000004.1"/>
</dbReference>
<proteinExistence type="inferred from homology"/>
<dbReference type="Pfam" id="PF02554">
    <property type="entry name" value="CstA"/>
    <property type="match status" value="2"/>
</dbReference>
<evidence type="ECO:0000313" key="9">
    <source>
        <dbReference type="EMBL" id="RDB55684.1"/>
    </source>
</evidence>
<feature type="transmembrane region" description="Helical" evidence="7">
    <location>
        <begin position="324"/>
        <end position="349"/>
    </location>
</feature>
<keyword evidence="10" id="KW-1185">Reference proteome</keyword>
<accession>A0A369L929</accession>
<evidence type="ECO:0000259" key="8">
    <source>
        <dbReference type="Pfam" id="PF02554"/>
    </source>
</evidence>
<comment type="subcellular location">
    <subcellularLocation>
        <location evidence="1">Cell membrane</location>
        <topology evidence="1">Multi-pass membrane protein</topology>
    </subcellularLocation>
</comment>
<evidence type="ECO:0000256" key="4">
    <source>
        <dbReference type="ARBA" id="ARBA00022692"/>
    </source>
</evidence>
<dbReference type="STRING" id="1034345.GCA_000236865_00665"/>
<dbReference type="GO" id="GO:0005886">
    <property type="term" value="C:plasma membrane"/>
    <property type="evidence" value="ECO:0007669"/>
    <property type="project" value="UniProtKB-SubCell"/>
</dbReference>
<feature type="transmembrane region" description="Helical" evidence="7">
    <location>
        <begin position="78"/>
        <end position="101"/>
    </location>
</feature>
<dbReference type="OrthoDB" id="9761224at2"/>
<reference evidence="9 10" key="1">
    <citation type="journal article" date="2018" name="Elife">
        <title>Discovery and characterization of a prevalent human gut bacterial enzyme sufficient for the inactivation of a family of plant toxins.</title>
        <authorList>
            <person name="Koppel N."/>
            <person name="Bisanz J.E."/>
            <person name="Pandelia M.E."/>
            <person name="Turnbaugh P.J."/>
            <person name="Balskus E.P."/>
        </authorList>
    </citation>
    <scope>NUCLEOTIDE SEQUENCE [LARGE SCALE GENOMIC DNA]</scope>
    <source>
        <strain evidence="10">anaerobia AP69FAA</strain>
    </source>
</reference>
<evidence type="ECO:0000313" key="10">
    <source>
        <dbReference type="Proteomes" id="UP000253792"/>
    </source>
</evidence>
<protein>
    <submittedName>
        <fullName evidence="9">Carbon starvation protein A</fullName>
    </submittedName>
</protein>
<comment type="similarity">
    <text evidence="2">Belongs to the peptide transporter carbon starvation (CstA) (TC 2.A.114) family.</text>
</comment>
<keyword evidence="6 7" id="KW-0472">Membrane</keyword>
<dbReference type="AlphaFoldDB" id="A0A369L929"/>
<gene>
    <name evidence="9" type="ORF">C1880_05545</name>
</gene>
<feature type="transmembrane region" description="Helical" evidence="7">
    <location>
        <begin position="369"/>
        <end position="390"/>
    </location>
</feature>
<keyword evidence="5 7" id="KW-1133">Transmembrane helix</keyword>
<feature type="transmembrane region" description="Helical" evidence="7">
    <location>
        <begin position="263"/>
        <end position="284"/>
    </location>
</feature>
<keyword evidence="4 7" id="KW-0812">Transmembrane</keyword>
<dbReference type="PANTHER" id="PTHR30252:SF0">
    <property type="entry name" value="PEPTIDE TRANSPORTER CSTA"/>
    <property type="match status" value="1"/>
</dbReference>
<dbReference type="PANTHER" id="PTHR30252">
    <property type="entry name" value="INNER MEMBRANE PEPTIDE TRANSPORTER"/>
    <property type="match status" value="1"/>
</dbReference>
<evidence type="ECO:0000256" key="7">
    <source>
        <dbReference type="SAM" id="Phobius"/>
    </source>
</evidence>
<feature type="transmembrane region" description="Helical" evidence="7">
    <location>
        <begin position="174"/>
        <end position="191"/>
    </location>
</feature>
<feature type="transmembrane region" description="Helical" evidence="7">
    <location>
        <begin position="505"/>
        <end position="524"/>
    </location>
</feature>
<feature type="transmembrane region" description="Helical" evidence="7">
    <location>
        <begin position="130"/>
        <end position="154"/>
    </location>
</feature>
<sequence length="601" mass="63118">MNALLILLVAAVVLVIGYIFYGGWLAKQWGVDPKNPTPAHELEDGVDYVPAPPYVVLGHHFSSIAGAGPINGPIQAAVFGWVPVLLWVLIGGIFFGAMHDFGSLFASLRHKGQTLAVVVAENIDNTAKKLFCIFAYLTLLLVVAAFASIVANTFAVVPDLDGAKAATNLANQQTAMISVIFIGVAVVYGILTRGRNIPGPVNIASAIVLIVIMVAIGYNLPLMGISLSLDYNTWMIILGVYILIASVAPVWILLQPRDYLSSYLLYGMILLAVIGIVGASLTGAATNLQIPAFTGFVATNAAFDASTGQALVDQAGKAITNKAAASGFLFPALFITIACGAISGFHSLVASGTTSKQLDREAEAQPIGYGGMLIECLLAVISLCAVGFVWSKYAAGGYASPTAVFADGLSQMLACIPGLADVQGLAYALLILAVSAFCLTSLDTATRLARYMFQELWTPVDVKHEDLTGVRKVMANPYVATIITVVIGVFLGMTGYTIIWPLFGAANQLLAALALLAVCAWLGNAGRNNKMFFVPMGFMLAATLTSLGITFYQKTLLIMKGGDIFAPAVQALLAVLLFVLAVVLAVKGVKTIVATAKRNAA</sequence>
<name>A0A369L929_9ACTN</name>
<organism evidence="9 10">
    <name type="scientific">Senegalimassilia anaerobia</name>
    <dbReference type="NCBI Taxonomy" id="1473216"/>
    <lineage>
        <taxon>Bacteria</taxon>
        <taxon>Bacillati</taxon>
        <taxon>Actinomycetota</taxon>
        <taxon>Coriobacteriia</taxon>
        <taxon>Coriobacteriales</taxon>
        <taxon>Coriobacteriaceae</taxon>
        <taxon>Senegalimassilia</taxon>
    </lineage>
</organism>
<evidence type="ECO:0000256" key="1">
    <source>
        <dbReference type="ARBA" id="ARBA00004651"/>
    </source>
</evidence>
<feature type="transmembrane region" description="Helical" evidence="7">
    <location>
        <begin position="425"/>
        <end position="442"/>
    </location>
</feature>
<evidence type="ECO:0000256" key="3">
    <source>
        <dbReference type="ARBA" id="ARBA00022475"/>
    </source>
</evidence>
<keyword evidence="3" id="KW-1003">Cell membrane</keyword>